<dbReference type="EMBL" id="GL636486">
    <property type="protein sequence ID" value="EFW22868.1"/>
    <property type="molecule type" value="Genomic_DNA"/>
</dbReference>
<keyword evidence="2" id="KW-1185">Reference proteome</keyword>
<accession>E9CT58</accession>
<gene>
    <name evidence="1" type="ORF">CPSG_00767</name>
</gene>
<evidence type="ECO:0000313" key="2">
    <source>
        <dbReference type="Proteomes" id="UP000002497"/>
    </source>
</evidence>
<organism evidence="2">
    <name type="scientific">Coccidioides posadasii (strain RMSCC 757 / Silveira)</name>
    <name type="common">Valley fever fungus</name>
    <dbReference type="NCBI Taxonomy" id="443226"/>
    <lineage>
        <taxon>Eukaryota</taxon>
        <taxon>Fungi</taxon>
        <taxon>Dikarya</taxon>
        <taxon>Ascomycota</taxon>
        <taxon>Pezizomycotina</taxon>
        <taxon>Eurotiomycetes</taxon>
        <taxon>Eurotiomycetidae</taxon>
        <taxon>Onygenales</taxon>
        <taxon>Onygenaceae</taxon>
        <taxon>Coccidioides</taxon>
    </lineage>
</organism>
<proteinExistence type="predicted"/>
<sequence length="61" mass="6723">MELPLCLIPPDLMVYNPSSDRAYIPVCVGIFLESASHVSFSALNKCTGKFFHEGQGNYQDA</sequence>
<reference evidence="2" key="1">
    <citation type="journal article" date="2010" name="Genome Res.">
        <title>Population genomic sequencing of Coccidioides fungi reveals recent hybridization and transposon control.</title>
        <authorList>
            <person name="Neafsey D.E."/>
            <person name="Barker B.M."/>
            <person name="Sharpton T.J."/>
            <person name="Stajich J.E."/>
            <person name="Park D.J."/>
            <person name="Whiston E."/>
            <person name="Hung C.-Y."/>
            <person name="McMahan C."/>
            <person name="White J."/>
            <person name="Sykes S."/>
            <person name="Heiman D."/>
            <person name="Young S."/>
            <person name="Zeng Q."/>
            <person name="Abouelleil A."/>
            <person name="Aftuck L."/>
            <person name="Bessette D."/>
            <person name="Brown A."/>
            <person name="FitzGerald M."/>
            <person name="Lui A."/>
            <person name="Macdonald J.P."/>
            <person name="Priest M."/>
            <person name="Orbach M.J."/>
            <person name="Galgiani J.N."/>
            <person name="Kirkland T.N."/>
            <person name="Cole G.T."/>
            <person name="Birren B.W."/>
            <person name="Henn M.R."/>
            <person name="Taylor J.W."/>
            <person name="Rounsley S.D."/>
        </authorList>
    </citation>
    <scope>NUCLEOTIDE SEQUENCE [LARGE SCALE GENOMIC DNA]</scope>
    <source>
        <strain evidence="2">RMSCC 757 / Silveira</strain>
    </source>
</reference>
<protein>
    <submittedName>
        <fullName evidence="1">Uncharacterized protein</fullName>
    </submittedName>
</protein>
<reference evidence="2" key="2">
    <citation type="submission" date="2010-03" db="EMBL/GenBank/DDBJ databases">
        <title>The genome sequence of Coccidioides posadasii strain Silveira.</title>
        <authorList>
            <consortium name="The Broad Institute Genome Sequencing Center for Infectious Disease"/>
            <person name="Neafsey D."/>
            <person name="Orbach M."/>
            <person name="Henn M.R."/>
            <person name="Cole G.T."/>
            <person name="Galgiani J."/>
            <person name="Gardner M.J."/>
            <person name="Kirkland T.N."/>
            <person name="Taylor J.W."/>
            <person name="Young S.K."/>
            <person name="Zeng Q."/>
            <person name="Koehrsen M."/>
            <person name="Alvarado L."/>
            <person name="Berlin A."/>
            <person name="Borenstein D."/>
            <person name="Chapman S.B."/>
            <person name="Chen Z."/>
            <person name="Engels R."/>
            <person name="Freedman E."/>
            <person name="Gellesch M."/>
            <person name="Goldberg J."/>
            <person name="Griggs A."/>
            <person name="Gujja S."/>
            <person name="Heilman E."/>
            <person name="Heiman D."/>
            <person name="Howarth C."/>
            <person name="Jen D."/>
            <person name="Larson L."/>
            <person name="Mehta T."/>
            <person name="Neiman D."/>
            <person name="Park D."/>
            <person name="Pearson M."/>
            <person name="Richards J."/>
            <person name="Roberts A."/>
            <person name="Saif S."/>
            <person name="Shea T."/>
            <person name="Shenoy N."/>
            <person name="Sisk P."/>
            <person name="Stolte C."/>
            <person name="Sykes S."/>
            <person name="Walk T."/>
            <person name="White J."/>
            <person name="Yandava C."/>
            <person name="Haas B."/>
            <person name="Nusbaum C."/>
            <person name="Birren B."/>
        </authorList>
    </citation>
    <scope>NUCLEOTIDE SEQUENCE [LARGE SCALE GENOMIC DNA]</scope>
    <source>
        <strain evidence="2">RMSCC 757 / Silveira</strain>
    </source>
</reference>
<dbReference type="Proteomes" id="UP000002497">
    <property type="component" value="Unassembled WGS sequence"/>
</dbReference>
<name>E9CT58_COCPS</name>
<dbReference type="HOGENOM" id="CLU_2922470_0_0_1"/>
<dbReference type="VEuPathDB" id="FungiDB:CPSG_00767"/>
<dbReference type="AlphaFoldDB" id="E9CT58"/>
<evidence type="ECO:0000313" key="1">
    <source>
        <dbReference type="EMBL" id="EFW22868.1"/>
    </source>
</evidence>